<name>A0ABM0X5V9_CAMSA</name>
<reference evidence="3" key="2">
    <citation type="submission" date="2025-08" db="UniProtKB">
        <authorList>
            <consortium name="RefSeq"/>
        </authorList>
    </citation>
    <scope>IDENTIFICATION</scope>
    <source>
        <tissue evidence="3">Leaf</tissue>
    </source>
</reference>
<feature type="compositionally biased region" description="Polar residues" evidence="1">
    <location>
        <begin position="68"/>
        <end position="82"/>
    </location>
</feature>
<organism evidence="2 3">
    <name type="scientific">Camelina sativa</name>
    <name type="common">False flax</name>
    <name type="synonym">Myagrum sativum</name>
    <dbReference type="NCBI Taxonomy" id="90675"/>
    <lineage>
        <taxon>Eukaryota</taxon>
        <taxon>Viridiplantae</taxon>
        <taxon>Streptophyta</taxon>
        <taxon>Embryophyta</taxon>
        <taxon>Tracheophyta</taxon>
        <taxon>Spermatophyta</taxon>
        <taxon>Magnoliopsida</taxon>
        <taxon>eudicotyledons</taxon>
        <taxon>Gunneridae</taxon>
        <taxon>Pentapetalae</taxon>
        <taxon>rosids</taxon>
        <taxon>malvids</taxon>
        <taxon>Brassicales</taxon>
        <taxon>Brassicaceae</taxon>
        <taxon>Camelineae</taxon>
        <taxon>Camelina</taxon>
    </lineage>
</organism>
<evidence type="ECO:0000313" key="2">
    <source>
        <dbReference type="Proteomes" id="UP000694864"/>
    </source>
</evidence>
<gene>
    <name evidence="3" type="primary">LOC104760065</name>
</gene>
<proteinExistence type="predicted"/>
<reference evidence="2" key="1">
    <citation type="journal article" date="2014" name="Nat. Commun.">
        <title>The emerging biofuel crop Camelina sativa retains a highly undifferentiated hexaploid genome structure.</title>
        <authorList>
            <person name="Kagale S."/>
            <person name="Koh C."/>
            <person name="Nixon J."/>
            <person name="Bollina V."/>
            <person name="Clarke W.E."/>
            <person name="Tuteja R."/>
            <person name="Spillane C."/>
            <person name="Robinson S.J."/>
            <person name="Links M.G."/>
            <person name="Clarke C."/>
            <person name="Higgins E.E."/>
            <person name="Huebert T."/>
            <person name="Sharpe A.G."/>
            <person name="Parkin I.A."/>
        </authorList>
    </citation>
    <scope>NUCLEOTIDE SEQUENCE [LARGE SCALE GENOMIC DNA]</scope>
    <source>
        <strain evidence="2">cv. DH55</strain>
    </source>
</reference>
<feature type="region of interest" description="Disordered" evidence="1">
    <location>
        <begin position="62"/>
        <end position="88"/>
    </location>
</feature>
<protein>
    <submittedName>
        <fullName evidence="3">B3 domain-containing protein At4g02870-like</fullName>
    </submittedName>
</protein>
<dbReference type="Proteomes" id="UP000694864">
    <property type="component" value="Chromosome 17"/>
</dbReference>
<sequence length="167" mass="18404">MIPMSNMSQETQKPFVSPINTDEEVLKRYETYRDNPNDLEGDNILVNTTNMLSPSGGLFEGSIDSAGNIGSQQDPNPTQMKPTSRDVKNNSNQSYLIVKGSNVISDDPEMMPSISIDGIDLQLRIDNLEGLGILGEGSGIDTSCLFKNKSNIAFGFVWNAKREREKI</sequence>
<evidence type="ECO:0000313" key="3">
    <source>
        <dbReference type="RefSeq" id="XP_010481217.1"/>
    </source>
</evidence>
<accession>A0ABM0X5V9</accession>
<evidence type="ECO:0000256" key="1">
    <source>
        <dbReference type="SAM" id="MobiDB-lite"/>
    </source>
</evidence>
<dbReference type="GeneID" id="104760065"/>
<dbReference type="RefSeq" id="XP_010481217.1">
    <property type="nucleotide sequence ID" value="XM_010482915.1"/>
</dbReference>
<keyword evidence="2" id="KW-1185">Reference proteome</keyword>